<dbReference type="RefSeq" id="WP_149892942.1">
    <property type="nucleotide sequence ID" value="NZ_JBHUFA010000004.1"/>
</dbReference>
<dbReference type="InterPro" id="IPR006626">
    <property type="entry name" value="PbH1"/>
</dbReference>
<dbReference type="InterPro" id="IPR011050">
    <property type="entry name" value="Pectin_lyase_fold/virulence"/>
</dbReference>
<comment type="similarity">
    <text evidence="1 4">Belongs to the glycosyl hydrolase 28 family.</text>
</comment>
<dbReference type="PROSITE" id="PS00502">
    <property type="entry name" value="POLYGALACTURONASE"/>
    <property type="match status" value="1"/>
</dbReference>
<organism evidence="5 6">
    <name type="scientific">Roseibium aestuarii</name>
    <dbReference type="NCBI Taxonomy" id="2600299"/>
    <lineage>
        <taxon>Bacteria</taxon>
        <taxon>Pseudomonadati</taxon>
        <taxon>Pseudomonadota</taxon>
        <taxon>Alphaproteobacteria</taxon>
        <taxon>Hyphomicrobiales</taxon>
        <taxon>Stappiaceae</taxon>
        <taxon>Roseibium</taxon>
    </lineage>
</organism>
<comment type="caution">
    <text evidence="5">The sequence shown here is derived from an EMBL/GenBank/DDBJ whole genome shotgun (WGS) entry which is preliminary data.</text>
</comment>
<dbReference type="PANTHER" id="PTHR31339">
    <property type="entry name" value="PECTIN LYASE-RELATED"/>
    <property type="match status" value="1"/>
</dbReference>
<accession>A0ABW4JWB8</accession>
<gene>
    <name evidence="5" type="ORF">ACFSC7_11550</name>
</gene>
<dbReference type="Proteomes" id="UP001597327">
    <property type="component" value="Unassembled WGS sequence"/>
</dbReference>
<dbReference type="Gene3D" id="2.160.20.10">
    <property type="entry name" value="Single-stranded right-handed beta-helix, Pectin lyase-like"/>
    <property type="match status" value="1"/>
</dbReference>
<dbReference type="SUPFAM" id="SSF51126">
    <property type="entry name" value="Pectin lyase-like"/>
    <property type="match status" value="1"/>
</dbReference>
<name>A0ABW4JWB8_9HYPH</name>
<evidence type="ECO:0000313" key="5">
    <source>
        <dbReference type="EMBL" id="MFD1696152.1"/>
    </source>
</evidence>
<evidence type="ECO:0000256" key="1">
    <source>
        <dbReference type="ARBA" id="ARBA00008834"/>
    </source>
</evidence>
<dbReference type="GO" id="GO:0016798">
    <property type="term" value="F:hydrolase activity, acting on glycosyl bonds"/>
    <property type="evidence" value="ECO:0007669"/>
    <property type="project" value="UniProtKB-KW"/>
</dbReference>
<dbReference type="Pfam" id="PF00295">
    <property type="entry name" value="Glyco_hydro_28"/>
    <property type="match status" value="1"/>
</dbReference>
<dbReference type="InterPro" id="IPR012334">
    <property type="entry name" value="Pectin_lyas_fold"/>
</dbReference>
<dbReference type="EMBL" id="JBHUFA010000004">
    <property type="protein sequence ID" value="MFD1696152.1"/>
    <property type="molecule type" value="Genomic_DNA"/>
</dbReference>
<keyword evidence="6" id="KW-1185">Reference proteome</keyword>
<dbReference type="PANTHER" id="PTHR31339:SF9">
    <property type="entry name" value="PLASMIN AND FIBRONECTIN-BINDING PROTEIN A"/>
    <property type="match status" value="1"/>
</dbReference>
<dbReference type="EC" id="3.2.1.-" evidence="5"/>
<dbReference type="InterPro" id="IPR000743">
    <property type="entry name" value="Glyco_hydro_28"/>
</dbReference>
<dbReference type="InterPro" id="IPR051801">
    <property type="entry name" value="GH28_Enzymes"/>
</dbReference>
<reference evidence="6" key="1">
    <citation type="journal article" date="2019" name="Int. J. Syst. Evol. Microbiol.">
        <title>The Global Catalogue of Microorganisms (GCM) 10K type strain sequencing project: providing services to taxonomists for standard genome sequencing and annotation.</title>
        <authorList>
            <consortium name="The Broad Institute Genomics Platform"/>
            <consortium name="The Broad Institute Genome Sequencing Center for Infectious Disease"/>
            <person name="Wu L."/>
            <person name="Ma J."/>
        </authorList>
    </citation>
    <scope>NUCLEOTIDE SEQUENCE [LARGE SCALE GENOMIC DNA]</scope>
    <source>
        <strain evidence="6">JCM 3369</strain>
    </source>
</reference>
<dbReference type="SMART" id="SM00710">
    <property type="entry name" value="PbH1"/>
    <property type="match status" value="5"/>
</dbReference>
<sequence>MTRLILKTVTSRTAAILLLPEGTRYHLGAPLSWKLFRMDTLTPVRSGQTAKAPLFLEHLDPDTEYRLSADGEDLRFRTARCAGLVHATAFGVSPLAQDNCEALSRAIEAVPPGGTLVLPEGTFLTRPLFLRPSLTLWIPAGTTLRAVPDREAWPILPSHDPTGRVLGTWEGLPEASHAALLTGIDCHDLSITGAGTVDGGGAHGDWWSWPKETRNGARRARTLFLAHCEQVSLSGLTVTNSPSWTIHPFHCRGLKASALTILNPADSPNTDGFNPESCRDVDMSGIHFSVGDDCIAIKSGKRGPGQLDHLAPTERLTIAHCLMERGHGAVVLGSEMSGDIRDVTVSACEFSHTDRGVRLKTRRGRGGTVERIRVEDVIMDHVDTALAINAFYFCDADGRSKAIQSRTPAPVDHTTPRIRNVTLERITATNVRLAGIAALGLPEAPVTGIVVRAMTIGFDPQAMAEIPLMADQVPELRHRLLYCDFAEIDDRGLTQCDQEAPAC</sequence>
<evidence type="ECO:0000313" key="6">
    <source>
        <dbReference type="Proteomes" id="UP001597327"/>
    </source>
</evidence>
<evidence type="ECO:0000256" key="2">
    <source>
        <dbReference type="ARBA" id="ARBA00022801"/>
    </source>
</evidence>
<proteinExistence type="inferred from homology"/>
<protein>
    <submittedName>
        <fullName evidence="5">Glycoside hydrolase family 28 protein</fullName>
        <ecNumber evidence="5">3.2.1.-</ecNumber>
    </submittedName>
</protein>
<evidence type="ECO:0000256" key="4">
    <source>
        <dbReference type="RuleBase" id="RU361169"/>
    </source>
</evidence>
<keyword evidence="3 4" id="KW-0326">Glycosidase</keyword>
<evidence type="ECO:0000256" key="3">
    <source>
        <dbReference type="ARBA" id="ARBA00023295"/>
    </source>
</evidence>
<keyword evidence="2 4" id="KW-0378">Hydrolase</keyword>